<evidence type="ECO:0000256" key="2">
    <source>
        <dbReference type="ARBA" id="ARBA00022679"/>
    </source>
</evidence>
<accession>A0ABW1X1G3</accession>
<dbReference type="SUPFAM" id="SSF53448">
    <property type="entry name" value="Nucleotide-diphospho-sugar transferases"/>
    <property type="match status" value="1"/>
</dbReference>
<protein>
    <submittedName>
        <fullName evidence="5">Glycosyltransferase family 8 protein</fullName>
    </submittedName>
</protein>
<name>A0ABW1X1G3_9ACTN</name>
<dbReference type="InterPro" id="IPR029044">
    <property type="entry name" value="Nucleotide-diphossugar_trans"/>
</dbReference>
<dbReference type="Pfam" id="PF01501">
    <property type="entry name" value="Glyco_transf_8"/>
    <property type="match status" value="1"/>
</dbReference>
<evidence type="ECO:0000313" key="5">
    <source>
        <dbReference type="EMBL" id="MFC6395696.1"/>
    </source>
</evidence>
<dbReference type="EMBL" id="JBHSUA010000007">
    <property type="protein sequence ID" value="MFC6395696.1"/>
    <property type="molecule type" value="Genomic_DNA"/>
</dbReference>
<sequence>MDPKQHNHGNQCDIHNQSSIATPSNPIEPPRTMHMRHICFGVDKSYATLLPTLVLSLALNSNERLTFWVATSTELPLAHIQQIIAAGQPHRTNIINTTAPSLPANPRAPRHLSDGMYLRLALPSALPKDVTQYLYLDADILCTSTRWLQVFSYQNAAPISAVADQFTPTWGSGGGIPNVQGADNHPYFNSGVLLVNREEWERRDLTQRALQYLTASPENRGRFPDQDALNVAAPDWSPLPRHLNYMRVRDFNYIGYVDPTRASLLHFAGPNKPWQVRRQHSPVEEHYRLAAKRASLLPQHL</sequence>
<dbReference type="PANTHER" id="PTHR13778">
    <property type="entry name" value="GLYCOSYLTRANSFERASE 8 DOMAIN-CONTAINING PROTEIN"/>
    <property type="match status" value="1"/>
</dbReference>
<evidence type="ECO:0000256" key="3">
    <source>
        <dbReference type="ARBA" id="ARBA00022723"/>
    </source>
</evidence>
<keyword evidence="2" id="KW-0808">Transferase</keyword>
<evidence type="ECO:0000256" key="1">
    <source>
        <dbReference type="ARBA" id="ARBA00022676"/>
    </source>
</evidence>
<reference evidence="6" key="1">
    <citation type="journal article" date="2019" name="Int. J. Syst. Evol. Microbiol.">
        <title>The Global Catalogue of Microorganisms (GCM) 10K type strain sequencing project: providing services to taxonomists for standard genome sequencing and annotation.</title>
        <authorList>
            <consortium name="The Broad Institute Genomics Platform"/>
            <consortium name="The Broad Institute Genome Sequencing Center for Infectious Disease"/>
            <person name="Wu L."/>
            <person name="Ma J."/>
        </authorList>
    </citation>
    <scope>NUCLEOTIDE SEQUENCE [LARGE SCALE GENOMIC DNA]</scope>
    <source>
        <strain evidence="6">CGMCC 1.15277</strain>
    </source>
</reference>
<organism evidence="5 6">
    <name type="scientific">Luteococcus sanguinis</name>
    <dbReference type="NCBI Taxonomy" id="174038"/>
    <lineage>
        <taxon>Bacteria</taxon>
        <taxon>Bacillati</taxon>
        <taxon>Actinomycetota</taxon>
        <taxon>Actinomycetes</taxon>
        <taxon>Propionibacteriales</taxon>
        <taxon>Propionibacteriaceae</taxon>
        <taxon>Luteococcus</taxon>
    </lineage>
</organism>
<feature type="region of interest" description="Disordered" evidence="4">
    <location>
        <begin position="1"/>
        <end position="28"/>
    </location>
</feature>
<dbReference type="Gene3D" id="3.90.550.10">
    <property type="entry name" value="Spore Coat Polysaccharide Biosynthesis Protein SpsA, Chain A"/>
    <property type="match status" value="1"/>
</dbReference>
<dbReference type="InterPro" id="IPR002495">
    <property type="entry name" value="Glyco_trans_8"/>
</dbReference>
<comment type="caution">
    <text evidence="5">The sequence shown here is derived from an EMBL/GenBank/DDBJ whole genome shotgun (WGS) entry which is preliminary data.</text>
</comment>
<keyword evidence="6" id="KW-1185">Reference proteome</keyword>
<dbReference type="PANTHER" id="PTHR13778:SF47">
    <property type="entry name" value="LIPOPOLYSACCHARIDE 1,3-GALACTOSYLTRANSFERASE"/>
    <property type="match status" value="1"/>
</dbReference>
<proteinExistence type="predicted"/>
<dbReference type="RefSeq" id="WP_386769078.1">
    <property type="nucleotide sequence ID" value="NZ_BAAAKI010000002.1"/>
</dbReference>
<keyword evidence="1" id="KW-0328">Glycosyltransferase</keyword>
<dbReference type="Proteomes" id="UP001596266">
    <property type="component" value="Unassembled WGS sequence"/>
</dbReference>
<gene>
    <name evidence="5" type="ORF">ACFP57_01625</name>
</gene>
<evidence type="ECO:0000313" key="6">
    <source>
        <dbReference type="Proteomes" id="UP001596266"/>
    </source>
</evidence>
<feature type="compositionally biased region" description="Polar residues" evidence="4">
    <location>
        <begin position="8"/>
        <end position="25"/>
    </location>
</feature>
<keyword evidence="3" id="KW-0479">Metal-binding</keyword>
<dbReference type="InterPro" id="IPR050748">
    <property type="entry name" value="Glycosyltrans_8_dom-fam"/>
</dbReference>
<evidence type="ECO:0000256" key="4">
    <source>
        <dbReference type="SAM" id="MobiDB-lite"/>
    </source>
</evidence>